<dbReference type="Proteomes" id="UP000603912">
    <property type="component" value="Unassembled WGS sequence"/>
</dbReference>
<organism evidence="1 2">
    <name type="scientific">Alsobacter metallidurans</name>
    <dbReference type="NCBI Taxonomy" id="340221"/>
    <lineage>
        <taxon>Bacteria</taxon>
        <taxon>Pseudomonadati</taxon>
        <taxon>Pseudomonadota</taxon>
        <taxon>Alphaproteobacteria</taxon>
        <taxon>Hyphomicrobiales</taxon>
        <taxon>Alsobacteraceae</taxon>
        <taxon>Alsobacter</taxon>
    </lineage>
</organism>
<dbReference type="AlphaFoldDB" id="A0A917I8Z9"/>
<reference evidence="1" key="2">
    <citation type="submission" date="2020-09" db="EMBL/GenBank/DDBJ databases">
        <authorList>
            <person name="Sun Q."/>
            <person name="Zhou Y."/>
        </authorList>
    </citation>
    <scope>NUCLEOTIDE SEQUENCE</scope>
    <source>
        <strain evidence="1">CGMCC 1.12214</strain>
    </source>
</reference>
<accession>A0A917I8Z9</accession>
<gene>
    <name evidence="1" type="ORF">GCM10007036_28500</name>
</gene>
<comment type="caution">
    <text evidence="1">The sequence shown here is derived from an EMBL/GenBank/DDBJ whole genome shotgun (WGS) entry which is preliminary data.</text>
</comment>
<dbReference type="RefSeq" id="WP_188518407.1">
    <property type="nucleotide sequence ID" value="NZ_BMES01000002.1"/>
</dbReference>
<sequence>MRAYLIGTKRVEVYEAAELRPDDSVAVEINGDVLCYVAPLDAWDAERCMTEAAQRHLRLKMMHRANDGSLRFPKVSLLEKKSSAGLEQVFRLSLLKRAPRRKAAAPAA</sequence>
<dbReference type="EMBL" id="BMES01000002">
    <property type="protein sequence ID" value="GGH23035.1"/>
    <property type="molecule type" value="Genomic_DNA"/>
</dbReference>
<reference evidence="1" key="1">
    <citation type="journal article" date="2014" name="Int. J. Syst. Evol. Microbiol.">
        <title>Complete genome sequence of Corynebacterium casei LMG S-19264T (=DSM 44701T), isolated from a smear-ripened cheese.</title>
        <authorList>
            <consortium name="US DOE Joint Genome Institute (JGI-PGF)"/>
            <person name="Walter F."/>
            <person name="Albersmeier A."/>
            <person name="Kalinowski J."/>
            <person name="Ruckert C."/>
        </authorList>
    </citation>
    <scope>NUCLEOTIDE SEQUENCE</scope>
    <source>
        <strain evidence="1">CGMCC 1.12214</strain>
    </source>
</reference>
<evidence type="ECO:0000313" key="1">
    <source>
        <dbReference type="EMBL" id="GGH23035.1"/>
    </source>
</evidence>
<protein>
    <submittedName>
        <fullName evidence="1">Uncharacterized protein</fullName>
    </submittedName>
</protein>
<name>A0A917I8Z9_9HYPH</name>
<evidence type="ECO:0000313" key="2">
    <source>
        <dbReference type="Proteomes" id="UP000603912"/>
    </source>
</evidence>
<keyword evidence="2" id="KW-1185">Reference proteome</keyword>
<proteinExistence type="predicted"/>